<dbReference type="SMART" id="SM00355">
    <property type="entry name" value="ZnF_C2H2"/>
    <property type="match status" value="2"/>
</dbReference>
<evidence type="ECO:0000256" key="3">
    <source>
        <dbReference type="ARBA" id="ARBA00022737"/>
    </source>
</evidence>
<dbReference type="PANTHER" id="PTHR23235">
    <property type="entry name" value="KRUEPPEL-LIKE TRANSCRIPTION FACTOR"/>
    <property type="match status" value="1"/>
</dbReference>
<comment type="caution">
    <text evidence="10">The sequence shown here is derived from an EMBL/GenBank/DDBJ whole genome shotgun (WGS) entry which is preliminary data.</text>
</comment>
<evidence type="ECO:0000256" key="6">
    <source>
        <dbReference type="ARBA" id="ARBA00023242"/>
    </source>
</evidence>
<dbReference type="OrthoDB" id="6077919at2759"/>
<proteinExistence type="predicted"/>
<dbReference type="EMBL" id="CAJPDS010000058">
    <property type="protein sequence ID" value="CAF9931201.1"/>
    <property type="molecule type" value="Genomic_DNA"/>
</dbReference>
<dbReference type="FunFam" id="3.30.160.60:FF:001102">
    <property type="entry name" value="Transcription factor IIIA"/>
    <property type="match status" value="1"/>
</dbReference>
<evidence type="ECO:0000256" key="7">
    <source>
        <dbReference type="PROSITE-ProRule" id="PRU00042"/>
    </source>
</evidence>
<accession>A0A8H3FUY9</accession>
<dbReference type="PROSITE" id="PS50157">
    <property type="entry name" value="ZINC_FINGER_C2H2_2"/>
    <property type="match status" value="2"/>
</dbReference>
<evidence type="ECO:0000256" key="2">
    <source>
        <dbReference type="ARBA" id="ARBA00022723"/>
    </source>
</evidence>
<keyword evidence="5" id="KW-0862">Zinc</keyword>
<dbReference type="GO" id="GO:0005634">
    <property type="term" value="C:nucleus"/>
    <property type="evidence" value="ECO:0007669"/>
    <property type="project" value="UniProtKB-SubCell"/>
</dbReference>
<evidence type="ECO:0000256" key="8">
    <source>
        <dbReference type="SAM" id="MobiDB-lite"/>
    </source>
</evidence>
<feature type="compositionally biased region" description="Low complexity" evidence="8">
    <location>
        <begin position="120"/>
        <end position="136"/>
    </location>
</feature>
<feature type="compositionally biased region" description="Polar residues" evidence="8">
    <location>
        <begin position="66"/>
        <end position="91"/>
    </location>
</feature>
<dbReference type="PANTHER" id="PTHR23235:SF120">
    <property type="entry name" value="KRUPPEL-LIKE FACTOR 15"/>
    <property type="match status" value="1"/>
</dbReference>
<keyword evidence="2" id="KW-0479">Metal-binding</keyword>
<dbReference type="Pfam" id="PF00096">
    <property type="entry name" value="zf-C2H2"/>
    <property type="match status" value="2"/>
</dbReference>
<feature type="compositionally biased region" description="Low complexity" evidence="8">
    <location>
        <begin position="156"/>
        <end position="166"/>
    </location>
</feature>
<feature type="compositionally biased region" description="Low complexity" evidence="8">
    <location>
        <begin position="207"/>
        <end position="217"/>
    </location>
</feature>
<gene>
    <name evidence="10" type="ORF">HETSPECPRED_007825</name>
</gene>
<protein>
    <recommendedName>
        <fullName evidence="9">C2H2-type domain-containing protein</fullName>
    </recommendedName>
</protein>
<dbReference type="AlphaFoldDB" id="A0A8H3FUY9"/>
<feature type="region of interest" description="Disordered" evidence="8">
    <location>
        <begin position="32"/>
        <end position="91"/>
    </location>
</feature>
<keyword evidence="11" id="KW-1185">Reference proteome</keyword>
<feature type="domain" description="C2H2-type" evidence="9">
    <location>
        <begin position="283"/>
        <end position="310"/>
    </location>
</feature>
<feature type="region of interest" description="Disordered" evidence="8">
    <location>
        <begin position="119"/>
        <end position="168"/>
    </location>
</feature>
<feature type="region of interest" description="Disordered" evidence="8">
    <location>
        <begin position="332"/>
        <end position="354"/>
    </location>
</feature>
<organism evidence="10 11">
    <name type="scientific">Heterodermia speciosa</name>
    <dbReference type="NCBI Taxonomy" id="116794"/>
    <lineage>
        <taxon>Eukaryota</taxon>
        <taxon>Fungi</taxon>
        <taxon>Dikarya</taxon>
        <taxon>Ascomycota</taxon>
        <taxon>Pezizomycotina</taxon>
        <taxon>Lecanoromycetes</taxon>
        <taxon>OSLEUM clade</taxon>
        <taxon>Lecanoromycetidae</taxon>
        <taxon>Caliciales</taxon>
        <taxon>Physciaceae</taxon>
        <taxon>Heterodermia</taxon>
    </lineage>
</organism>
<dbReference type="GO" id="GO:0000981">
    <property type="term" value="F:DNA-binding transcription factor activity, RNA polymerase II-specific"/>
    <property type="evidence" value="ECO:0007669"/>
    <property type="project" value="TreeGrafter"/>
</dbReference>
<keyword evidence="6" id="KW-0539">Nucleus</keyword>
<evidence type="ECO:0000256" key="5">
    <source>
        <dbReference type="ARBA" id="ARBA00022833"/>
    </source>
</evidence>
<evidence type="ECO:0000313" key="11">
    <source>
        <dbReference type="Proteomes" id="UP000664521"/>
    </source>
</evidence>
<reference evidence="10" key="1">
    <citation type="submission" date="2021-03" db="EMBL/GenBank/DDBJ databases">
        <authorList>
            <person name="Tagirdzhanova G."/>
        </authorList>
    </citation>
    <scope>NUCLEOTIDE SEQUENCE</scope>
</reference>
<evidence type="ECO:0000256" key="4">
    <source>
        <dbReference type="ARBA" id="ARBA00022771"/>
    </source>
</evidence>
<dbReference type="InterPro" id="IPR013087">
    <property type="entry name" value="Znf_C2H2_type"/>
</dbReference>
<dbReference type="GO" id="GO:0000978">
    <property type="term" value="F:RNA polymerase II cis-regulatory region sequence-specific DNA binding"/>
    <property type="evidence" value="ECO:0007669"/>
    <property type="project" value="TreeGrafter"/>
</dbReference>
<dbReference type="FunFam" id="3.30.160.60:FF:000793">
    <property type="entry name" value="C2H2 finger domain protein FlbC"/>
    <property type="match status" value="1"/>
</dbReference>
<dbReference type="PROSITE" id="PS00028">
    <property type="entry name" value="ZINC_FINGER_C2H2_1"/>
    <property type="match status" value="2"/>
</dbReference>
<evidence type="ECO:0000256" key="1">
    <source>
        <dbReference type="ARBA" id="ARBA00004123"/>
    </source>
</evidence>
<keyword evidence="3" id="KW-0677">Repeat</keyword>
<feature type="region of interest" description="Disordered" evidence="8">
    <location>
        <begin position="186"/>
        <end position="217"/>
    </location>
</feature>
<feature type="compositionally biased region" description="Polar residues" evidence="8">
    <location>
        <begin position="32"/>
        <end position="42"/>
    </location>
</feature>
<keyword evidence="4 7" id="KW-0863">Zinc-finger</keyword>
<dbReference type="SUPFAM" id="SSF57667">
    <property type="entry name" value="beta-beta-alpha zinc fingers"/>
    <property type="match status" value="1"/>
</dbReference>
<dbReference type="Gene3D" id="3.30.160.60">
    <property type="entry name" value="Classic Zinc Finger"/>
    <property type="match status" value="2"/>
</dbReference>
<dbReference type="Proteomes" id="UP000664521">
    <property type="component" value="Unassembled WGS sequence"/>
</dbReference>
<feature type="domain" description="C2H2-type" evidence="9">
    <location>
        <begin position="311"/>
        <end position="340"/>
    </location>
</feature>
<sequence length="354" mass="38084">MTMTLDPQSRHIGGMHYDHMPYPGGPNPSFTNPWASTTSAPSTAHLFPTSLGSSHSTYEALPKQQAARTSNVSMAHNSPQNTTSVAPSSSYTHGAYAQPELLGLAQPDLLHTPRAMYEQAYSTSTSPPYAPTSAPYLGTFGQLSQQPADGQRRLSHTSTSSGSANSDAFDAIDAGRNMVALSQDLTTPRNIYGRERQSSAESYGFPSSHSSHSSVSDASTGYSSYYGSVASSVSGYSSQSDMDCPSRTLPRPGAIVDANGLPAPQSMMGQFNSKISSSTQKKHKCKVCDKRFTRPSSLQTHMYSHTGEKPYACEVDGCGRHFSVVSNLRRHRKVHKGDRMSDHGSPEGSWVSEK</sequence>
<name>A0A8H3FUY9_9LECA</name>
<evidence type="ECO:0000313" key="10">
    <source>
        <dbReference type="EMBL" id="CAF9931201.1"/>
    </source>
</evidence>
<comment type="subcellular location">
    <subcellularLocation>
        <location evidence="1">Nucleus</location>
    </subcellularLocation>
</comment>
<dbReference type="GO" id="GO:0008270">
    <property type="term" value="F:zinc ion binding"/>
    <property type="evidence" value="ECO:0007669"/>
    <property type="project" value="UniProtKB-KW"/>
</dbReference>
<evidence type="ECO:0000259" key="9">
    <source>
        <dbReference type="PROSITE" id="PS50157"/>
    </source>
</evidence>
<dbReference type="InterPro" id="IPR036236">
    <property type="entry name" value="Znf_C2H2_sf"/>
</dbReference>